<dbReference type="AlphaFoldDB" id="A0A5E4BCF1"/>
<dbReference type="Proteomes" id="UP000662637">
    <property type="component" value="Unassembled WGS sequence"/>
</dbReference>
<keyword evidence="3" id="KW-1185">Reference proteome</keyword>
<protein>
    <submittedName>
        <fullName evidence="2">Uncharacterized protein</fullName>
    </submittedName>
</protein>
<evidence type="ECO:0000313" key="2">
    <source>
        <dbReference type="EMBL" id="VTJ66630.1"/>
    </source>
</evidence>
<accession>A0A5E4BCF1</accession>
<reference evidence="2 3" key="1">
    <citation type="submission" date="2019-04" db="EMBL/GenBank/DDBJ databases">
        <authorList>
            <person name="Alioto T."/>
            <person name="Alioto T."/>
        </authorList>
    </citation>
    <scope>NUCLEOTIDE SEQUENCE [LARGE SCALE GENOMIC DNA]</scope>
</reference>
<dbReference type="EMBL" id="WJEC01008821">
    <property type="protein sequence ID" value="KAF7459837.1"/>
    <property type="molecule type" value="Genomic_DNA"/>
</dbReference>
<evidence type="ECO:0000313" key="1">
    <source>
        <dbReference type="EMBL" id="KAF7459837.1"/>
    </source>
</evidence>
<evidence type="ECO:0000313" key="3">
    <source>
        <dbReference type="Proteomes" id="UP000335636"/>
    </source>
</evidence>
<proteinExistence type="predicted"/>
<gene>
    <name evidence="1" type="ORF">GHT09_020072</name>
    <name evidence="2" type="ORF">MONAX_5E015428</name>
</gene>
<dbReference type="Proteomes" id="UP000335636">
    <property type="component" value="Unassembled WGS sequence"/>
</dbReference>
<organism evidence="2 3">
    <name type="scientific">Marmota monax</name>
    <name type="common">Woodchuck</name>
    <dbReference type="NCBI Taxonomy" id="9995"/>
    <lineage>
        <taxon>Eukaryota</taxon>
        <taxon>Metazoa</taxon>
        <taxon>Chordata</taxon>
        <taxon>Craniata</taxon>
        <taxon>Vertebrata</taxon>
        <taxon>Euteleostomi</taxon>
        <taxon>Mammalia</taxon>
        <taxon>Eutheria</taxon>
        <taxon>Euarchontoglires</taxon>
        <taxon>Glires</taxon>
        <taxon>Rodentia</taxon>
        <taxon>Sciuromorpha</taxon>
        <taxon>Sciuridae</taxon>
        <taxon>Xerinae</taxon>
        <taxon>Marmotini</taxon>
        <taxon>Marmota</taxon>
    </lineage>
</organism>
<dbReference type="EMBL" id="CABDUW010000354">
    <property type="protein sequence ID" value="VTJ66630.1"/>
    <property type="molecule type" value="Genomic_DNA"/>
</dbReference>
<name>A0A5E4BCF1_MARMO</name>
<sequence length="135" mass="14777">MEAPGWFCEPQRGQEVADPGFVGSDMAEDLGATARKGLLTDVLQGVLAITRSWLRTVLAKNMFWKGSTVLFTYPEEIQERPLSQISAFCSPHWDAAGLKDSVAKSFEKCVIEAVSSACQVTNLFLRNMLGFIAAC</sequence>
<reference evidence="1" key="2">
    <citation type="submission" date="2020-08" db="EMBL/GenBank/DDBJ databases">
        <authorList>
            <person name="Shumante A."/>
            <person name="Zimin A.V."/>
            <person name="Puiu D."/>
            <person name="Salzberg S.L."/>
        </authorList>
    </citation>
    <scope>NUCLEOTIDE SEQUENCE</scope>
    <source>
        <strain evidence="1">WC2-LM</strain>
        <tissue evidence="1">Liver</tissue>
    </source>
</reference>